<dbReference type="EMBL" id="LT629710">
    <property type="protein sequence ID" value="SDO34551.1"/>
    <property type="molecule type" value="Genomic_DNA"/>
</dbReference>
<dbReference type="STRING" id="1090615.SAMN04515671_0634"/>
<organism evidence="1 2">
    <name type="scientific">Nakamurella panacisegetis</name>
    <dbReference type="NCBI Taxonomy" id="1090615"/>
    <lineage>
        <taxon>Bacteria</taxon>
        <taxon>Bacillati</taxon>
        <taxon>Actinomycetota</taxon>
        <taxon>Actinomycetes</taxon>
        <taxon>Nakamurellales</taxon>
        <taxon>Nakamurellaceae</taxon>
        <taxon>Nakamurella</taxon>
    </lineage>
</organism>
<dbReference type="AlphaFoldDB" id="A0A1H0IU26"/>
<proteinExistence type="predicted"/>
<name>A0A1H0IU26_9ACTN</name>
<sequence>MSTVARHRTAMTRSALSRPIATAVADGVLDPSMTVFDYGCGRGDDVRNLTAIGYGVLGWDPAHRPHAERIASDVVNLGYVVNVIEHPDERAETLRAAWALARRLLVVSSRLTWDARDLSGRPLADGLITRTGTFQKFYEQAELRGWIEQTLGVQPIAAAPGIFYVFRDPTDVEQFLAARVYTNRPRVQIDPHESYDAHRELLAPLMAFMRDHARQPRAGELVDQQATGIREVFGSNARAIRLIRQVTEDTYWDRVSAQRRGELLLYIAMSRFRRRPRLSQLSASLATDIKAMFGTYNSACIQADRLLLACGDPAMILVSARSSKVGKQTPSALYVHRSALQELPLVLQVYVACAQILTGTIDQANLIKLSVQQPQVSFLSYPSFDRDPHPALVSAMTVNLKRLSIDWRDYRTSDNPPLLHRKEEFLGKVDPRRQLYERLTRAEVRAGLYERPEVIGTRNGWRLTLASAGVTVRGHRLVRDASTPK</sequence>
<evidence type="ECO:0000313" key="1">
    <source>
        <dbReference type="EMBL" id="SDO34551.1"/>
    </source>
</evidence>
<protein>
    <submittedName>
        <fullName evidence="1">DNA phosphorothioation-associated putative methyltransferase</fullName>
    </submittedName>
</protein>
<dbReference type="Proteomes" id="UP000198741">
    <property type="component" value="Chromosome I"/>
</dbReference>
<dbReference type="InterPro" id="IPR029063">
    <property type="entry name" value="SAM-dependent_MTases_sf"/>
</dbReference>
<keyword evidence="1" id="KW-0808">Transferase</keyword>
<keyword evidence="1" id="KW-0489">Methyltransferase</keyword>
<dbReference type="SUPFAM" id="SSF53335">
    <property type="entry name" value="S-adenosyl-L-methionine-dependent methyltransferases"/>
    <property type="match status" value="1"/>
</dbReference>
<dbReference type="InterPro" id="IPR024019">
    <property type="entry name" value="CHP04096"/>
</dbReference>
<evidence type="ECO:0000313" key="2">
    <source>
        <dbReference type="Proteomes" id="UP000198741"/>
    </source>
</evidence>
<dbReference type="GO" id="GO:0032259">
    <property type="term" value="P:methylation"/>
    <property type="evidence" value="ECO:0007669"/>
    <property type="project" value="UniProtKB-KW"/>
</dbReference>
<reference evidence="1 2" key="1">
    <citation type="submission" date="2016-10" db="EMBL/GenBank/DDBJ databases">
        <authorList>
            <person name="de Groot N.N."/>
        </authorList>
    </citation>
    <scope>NUCLEOTIDE SEQUENCE [LARGE SCALE GENOMIC DNA]</scope>
    <source>
        <strain evidence="2">P4-7,KCTC 19426,CECT 7604</strain>
    </source>
</reference>
<dbReference type="NCBIfam" id="TIGR04096">
    <property type="entry name" value="dnd_rel_methyl"/>
    <property type="match status" value="1"/>
</dbReference>
<gene>
    <name evidence="1" type="ORF">SAMN04515671_0634</name>
</gene>
<keyword evidence="2" id="KW-1185">Reference proteome</keyword>
<dbReference type="GO" id="GO:0008168">
    <property type="term" value="F:methyltransferase activity"/>
    <property type="evidence" value="ECO:0007669"/>
    <property type="project" value="UniProtKB-KW"/>
</dbReference>
<dbReference type="RefSeq" id="WP_269457489.1">
    <property type="nucleotide sequence ID" value="NZ_LT629710.1"/>
</dbReference>
<accession>A0A1H0IU26</accession>